<evidence type="ECO:0000256" key="2">
    <source>
        <dbReference type="SAM" id="Phobius"/>
    </source>
</evidence>
<organism evidence="3">
    <name type="scientific">marine metagenome</name>
    <dbReference type="NCBI Taxonomy" id="408172"/>
    <lineage>
        <taxon>unclassified sequences</taxon>
        <taxon>metagenomes</taxon>
        <taxon>ecological metagenomes</taxon>
    </lineage>
</organism>
<gene>
    <name evidence="3" type="ORF">METZ01_LOCUS138648</name>
</gene>
<reference evidence="3" key="1">
    <citation type="submission" date="2018-05" db="EMBL/GenBank/DDBJ databases">
        <authorList>
            <person name="Lanie J.A."/>
            <person name="Ng W.-L."/>
            <person name="Kazmierczak K.M."/>
            <person name="Andrzejewski T.M."/>
            <person name="Davidsen T.M."/>
            <person name="Wayne K.J."/>
            <person name="Tettelin H."/>
            <person name="Glass J.I."/>
            <person name="Rusch D."/>
            <person name="Podicherti R."/>
            <person name="Tsui H.-C.T."/>
            <person name="Winkler M.E."/>
        </authorList>
    </citation>
    <scope>NUCLEOTIDE SEQUENCE</scope>
</reference>
<keyword evidence="2" id="KW-0472">Membrane</keyword>
<keyword evidence="2" id="KW-0812">Transmembrane</keyword>
<proteinExistence type="predicted"/>
<keyword evidence="1" id="KW-0175">Coiled coil</keyword>
<dbReference type="EMBL" id="UINC01020427">
    <property type="protein sequence ID" value="SVA85794.1"/>
    <property type="molecule type" value="Genomic_DNA"/>
</dbReference>
<evidence type="ECO:0000256" key="1">
    <source>
        <dbReference type="SAM" id="Coils"/>
    </source>
</evidence>
<protein>
    <submittedName>
        <fullName evidence="3">Uncharacterized protein</fullName>
    </submittedName>
</protein>
<accession>A0A381Z9I0</accession>
<feature type="transmembrane region" description="Helical" evidence="2">
    <location>
        <begin position="12"/>
        <end position="29"/>
    </location>
</feature>
<keyword evidence="2" id="KW-1133">Transmembrane helix</keyword>
<sequence>MIDKIKNGLGKPAGWMYFILVVALLIIISNNSKEKTNLTASLDNANAEISTLEALNETTLEAMSNEIAVRDDAIVGLNNAIAGWESDSADVNARLNDSDTLRAELELTIVDLESQLNDSASALEDAIANPNCPATQ</sequence>
<dbReference type="AlphaFoldDB" id="A0A381Z9I0"/>
<feature type="coiled-coil region" evidence="1">
    <location>
        <begin position="28"/>
        <end position="62"/>
    </location>
</feature>
<name>A0A381Z9I0_9ZZZZ</name>
<feature type="coiled-coil region" evidence="1">
    <location>
        <begin position="102"/>
        <end position="129"/>
    </location>
</feature>
<evidence type="ECO:0000313" key="3">
    <source>
        <dbReference type="EMBL" id="SVA85794.1"/>
    </source>
</evidence>